<dbReference type="InterPro" id="IPR023375">
    <property type="entry name" value="ADC_dom_sf"/>
</dbReference>
<organism evidence="1 2">
    <name type="scientific">Aquipuribacter nitratireducens</name>
    <dbReference type="NCBI Taxonomy" id="650104"/>
    <lineage>
        <taxon>Bacteria</taxon>
        <taxon>Bacillati</taxon>
        <taxon>Actinomycetota</taxon>
        <taxon>Actinomycetes</taxon>
        <taxon>Micrococcales</taxon>
        <taxon>Intrasporangiaceae</taxon>
        <taxon>Aquipuribacter</taxon>
    </lineage>
</organism>
<dbReference type="Pfam" id="PF09844">
    <property type="entry name" value="DUF2071"/>
    <property type="match status" value="1"/>
</dbReference>
<reference evidence="2" key="1">
    <citation type="journal article" date="2019" name="Int. J. Syst. Evol. Microbiol.">
        <title>The Global Catalogue of Microorganisms (GCM) 10K type strain sequencing project: providing services to taxonomists for standard genome sequencing and annotation.</title>
        <authorList>
            <consortium name="The Broad Institute Genomics Platform"/>
            <consortium name="The Broad Institute Genome Sequencing Center for Infectious Disease"/>
            <person name="Wu L."/>
            <person name="Ma J."/>
        </authorList>
    </citation>
    <scope>NUCLEOTIDE SEQUENCE [LARGE SCALE GENOMIC DNA]</scope>
    <source>
        <strain evidence="2">CCUG 43114</strain>
    </source>
</reference>
<dbReference type="RefSeq" id="WP_340267308.1">
    <property type="nucleotide sequence ID" value="NZ_JBBEOG010000001.1"/>
</dbReference>
<proteinExistence type="predicted"/>
<keyword evidence="2" id="KW-1185">Reference proteome</keyword>
<dbReference type="PANTHER" id="PTHR39186">
    <property type="entry name" value="DUF2071 FAMILY PROTEIN"/>
    <property type="match status" value="1"/>
</dbReference>
<accession>A0ABW0GND6</accession>
<sequence>MARVTPAADVAPGEREPLPLRASAPRLTGPVIMGQRWRDLVYLHWRVPPARVQPLLPRGVRADTFDGDAWVGLIPFRLLDAGVGRGAPVPYVGSFVECNVRTYSVDADGRRAVTFLSLDAERLAVVAAARAVFALPYMWASMSAERDGDVVTYASRRLAPGQRGAATRVAVRLGGPVDEADPLALFLTARFGLHTRIAGRLVHVPNSHEPWRLHHATLLDLDDGLVAAAGLPGLVERPPDSVLAAPGVTTRFGRPVVAREL</sequence>
<name>A0ABW0GND6_9MICO</name>
<dbReference type="InterPro" id="IPR018644">
    <property type="entry name" value="DUF2071"/>
</dbReference>
<evidence type="ECO:0000313" key="1">
    <source>
        <dbReference type="EMBL" id="MFC5380306.1"/>
    </source>
</evidence>
<gene>
    <name evidence="1" type="ORF">ACFPJ6_05845</name>
</gene>
<protein>
    <submittedName>
        <fullName evidence="1">YqjF family protein</fullName>
    </submittedName>
</protein>
<dbReference type="Proteomes" id="UP001596122">
    <property type="component" value="Unassembled WGS sequence"/>
</dbReference>
<evidence type="ECO:0000313" key="2">
    <source>
        <dbReference type="Proteomes" id="UP001596122"/>
    </source>
</evidence>
<dbReference type="EMBL" id="JBHSLD010000006">
    <property type="protein sequence ID" value="MFC5380306.1"/>
    <property type="molecule type" value="Genomic_DNA"/>
</dbReference>
<dbReference type="SUPFAM" id="SSF160104">
    <property type="entry name" value="Acetoacetate decarboxylase-like"/>
    <property type="match status" value="1"/>
</dbReference>
<dbReference type="Gene3D" id="2.40.400.10">
    <property type="entry name" value="Acetoacetate decarboxylase-like"/>
    <property type="match status" value="1"/>
</dbReference>
<dbReference type="PANTHER" id="PTHR39186:SF1">
    <property type="entry name" value="DUF2071 DOMAIN-CONTAINING PROTEIN"/>
    <property type="match status" value="1"/>
</dbReference>
<comment type="caution">
    <text evidence="1">The sequence shown here is derived from an EMBL/GenBank/DDBJ whole genome shotgun (WGS) entry which is preliminary data.</text>
</comment>